<feature type="domain" description="DUF2344" evidence="1">
    <location>
        <begin position="4"/>
        <end position="192"/>
    </location>
</feature>
<accession>A0A644ZBA3</accession>
<proteinExistence type="predicted"/>
<dbReference type="InterPro" id="IPR018768">
    <property type="entry name" value="DUF2344"/>
</dbReference>
<name>A0A644ZBA3_9ZZZZ</name>
<gene>
    <name evidence="2" type="ORF">SDC9_82598</name>
</gene>
<dbReference type="NCBIfam" id="TIGR03936">
    <property type="entry name" value="sam_1_link_chp"/>
    <property type="match status" value="1"/>
</dbReference>
<dbReference type="EMBL" id="VSSQ01007465">
    <property type="protein sequence ID" value="MPM36003.1"/>
    <property type="molecule type" value="Genomic_DNA"/>
</dbReference>
<organism evidence="2">
    <name type="scientific">bioreactor metagenome</name>
    <dbReference type="NCBI Taxonomy" id="1076179"/>
    <lineage>
        <taxon>unclassified sequences</taxon>
        <taxon>metagenomes</taxon>
        <taxon>ecological metagenomes</taxon>
    </lineage>
</organism>
<dbReference type="AlphaFoldDB" id="A0A644ZBA3"/>
<evidence type="ECO:0000259" key="1">
    <source>
        <dbReference type="Pfam" id="PF10105"/>
    </source>
</evidence>
<protein>
    <recommendedName>
        <fullName evidence="1">DUF2344 domain-containing protein</fullName>
    </recommendedName>
</protein>
<comment type="caution">
    <text evidence="2">The sequence shown here is derived from an EMBL/GenBank/DDBJ whole genome shotgun (WGS) entry which is preliminary data.</text>
</comment>
<reference evidence="2" key="1">
    <citation type="submission" date="2019-08" db="EMBL/GenBank/DDBJ databases">
        <authorList>
            <person name="Kucharzyk K."/>
            <person name="Murdoch R.W."/>
            <person name="Higgins S."/>
            <person name="Loffler F."/>
        </authorList>
    </citation>
    <scope>NUCLEOTIDE SEQUENCE</scope>
</reference>
<sequence>MKVRYLVKYTKASEIKFISHLDLMRTIQRIIRRAGLPIEYSKGFNPHMTISIAQPLSVGVYSKGEYMDVVFTEEVDTRFILDKLNENTPSGVKFLDVVKVEKGETGKAPQAMAIIDAAEYIMKLKCTNVKEVITSLEQVKNMPQWNIMKKSKSGEKEVDIKPLIKDLSIKSSENLLVLEVVTACGSRENLSPSLLADYIKEHVEYIDKEAFVDIERLDMYAYKNNKLVPLNKFF</sequence>
<dbReference type="Pfam" id="PF10105">
    <property type="entry name" value="DUF2344"/>
    <property type="match status" value="1"/>
</dbReference>
<evidence type="ECO:0000313" key="2">
    <source>
        <dbReference type="EMBL" id="MPM36003.1"/>
    </source>
</evidence>